<dbReference type="InterPro" id="IPR015364">
    <property type="entry name" value="RhgB_N"/>
</dbReference>
<reference evidence="17" key="1">
    <citation type="submission" date="2022-07" db="EMBL/GenBank/DDBJ databases">
        <title>Genome Sequence of Xylaria arbuscula.</title>
        <authorList>
            <person name="Buettner E."/>
        </authorList>
    </citation>
    <scope>NUCLEOTIDE SEQUENCE</scope>
    <source>
        <strain evidence="17">VT107</strain>
    </source>
</reference>
<keyword evidence="11" id="KW-0624">Polysaccharide degradation</keyword>
<dbReference type="GO" id="GO:0005576">
    <property type="term" value="C:extracellular region"/>
    <property type="evidence" value="ECO:0007669"/>
    <property type="project" value="UniProtKB-SubCell"/>
</dbReference>
<dbReference type="InterPro" id="IPR029411">
    <property type="entry name" value="RG-lyase_III"/>
</dbReference>
<keyword evidence="5" id="KW-0964">Secreted</keyword>
<gene>
    <name evidence="17" type="ORF">NPX13_g8249</name>
</gene>
<dbReference type="InterPro" id="IPR029413">
    <property type="entry name" value="RG-lyase_II"/>
</dbReference>
<dbReference type="SUPFAM" id="SSF49785">
    <property type="entry name" value="Galactose-binding domain-like"/>
    <property type="match status" value="1"/>
</dbReference>
<dbReference type="EMBL" id="JANPWZ010001778">
    <property type="protein sequence ID" value="KAJ3563314.1"/>
    <property type="molecule type" value="Genomic_DNA"/>
</dbReference>
<evidence type="ECO:0000256" key="3">
    <source>
        <dbReference type="ARBA" id="ARBA00010418"/>
    </source>
</evidence>
<organism evidence="17 18">
    <name type="scientific">Xylaria arbuscula</name>
    <dbReference type="NCBI Taxonomy" id="114810"/>
    <lineage>
        <taxon>Eukaryota</taxon>
        <taxon>Fungi</taxon>
        <taxon>Dikarya</taxon>
        <taxon>Ascomycota</taxon>
        <taxon>Pezizomycotina</taxon>
        <taxon>Sordariomycetes</taxon>
        <taxon>Xylariomycetidae</taxon>
        <taxon>Xylariales</taxon>
        <taxon>Xylariaceae</taxon>
        <taxon>Xylaria</taxon>
    </lineage>
</organism>
<evidence type="ECO:0000259" key="15">
    <source>
        <dbReference type="Pfam" id="PF14683"/>
    </source>
</evidence>
<dbReference type="Pfam" id="PF09284">
    <property type="entry name" value="RhgB_N"/>
    <property type="match status" value="1"/>
</dbReference>
<dbReference type="GO" id="GO:0071555">
    <property type="term" value="P:cell wall organization"/>
    <property type="evidence" value="ECO:0007669"/>
    <property type="project" value="UniProtKB-KW"/>
</dbReference>
<dbReference type="PANTHER" id="PTHR36574:SF1">
    <property type="entry name" value="RHAMNOGALACTURONATE LYASE-RELATED"/>
    <property type="match status" value="1"/>
</dbReference>
<dbReference type="InterPro" id="IPR011013">
    <property type="entry name" value="Gal_mutarotase_sf_dom"/>
</dbReference>
<feature type="domain" description="Rhamnogalacturonase B N-terminal" evidence="14">
    <location>
        <begin position="22"/>
        <end position="278"/>
    </location>
</feature>
<comment type="similarity">
    <text evidence="3">Belongs to the polysaccharide lyase 4 family.</text>
</comment>
<dbReference type="SUPFAM" id="SSF49452">
    <property type="entry name" value="Starch-binding domain-like"/>
    <property type="match status" value="1"/>
</dbReference>
<keyword evidence="9" id="KW-0119">Carbohydrate metabolism</keyword>
<dbReference type="EC" id="4.2.2.23" evidence="4"/>
<evidence type="ECO:0000313" key="17">
    <source>
        <dbReference type="EMBL" id="KAJ3563314.1"/>
    </source>
</evidence>
<comment type="subcellular location">
    <subcellularLocation>
        <location evidence="2">Secreted</location>
    </subcellularLocation>
</comment>
<dbReference type="AlphaFoldDB" id="A0A9W8N8I9"/>
<dbReference type="GO" id="GO:0045490">
    <property type="term" value="P:pectin catabolic process"/>
    <property type="evidence" value="ECO:0007669"/>
    <property type="project" value="TreeGrafter"/>
</dbReference>
<dbReference type="InterPro" id="IPR013784">
    <property type="entry name" value="Carb-bd-like_fold"/>
</dbReference>
<comment type="catalytic activity">
    <reaction evidence="1">
        <text>Endotype eliminative cleavage of L-alpha-rhamnopyranosyl-(1-&gt;4)-alpha-D-galactopyranosyluronic acid bonds of rhamnogalacturonan I domains in ramified hairy regions of pectin leaving L-rhamnopyranose at the reducing end and 4-deoxy-4,5-unsaturated D-galactopyranosyluronic acid at the non-reducing end.</text>
        <dbReference type="EC" id="4.2.2.23"/>
    </reaction>
</comment>
<accession>A0A9W8N8I9</accession>
<dbReference type="CDD" id="cd10317">
    <property type="entry name" value="RGL4_C"/>
    <property type="match status" value="1"/>
</dbReference>
<dbReference type="GO" id="GO:0030246">
    <property type="term" value="F:carbohydrate binding"/>
    <property type="evidence" value="ECO:0007669"/>
    <property type="project" value="InterPro"/>
</dbReference>
<evidence type="ECO:0000256" key="6">
    <source>
        <dbReference type="ARBA" id="ARBA00022729"/>
    </source>
</evidence>
<evidence type="ECO:0000256" key="1">
    <source>
        <dbReference type="ARBA" id="ARBA00001324"/>
    </source>
</evidence>
<feature type="chain" id="PRO_5040863536" description="rhamnogalacturonan endolyase" evidence="13">
    <location>
        <begin position="20"/>
        <end position="653"/>
    </location>
</feature>
<dbReference type="Pfam" id="PF14683">
    <property type="entry name" value="CBM-like"/>
    <property type="match status" value="1"/>
</dbReference>
<keyword evidence="10" id="KW-0961">Cell wall biogenesis/degradation</keyword>
<evidence type="ECO:0000256" key="4">
    <source>
        <dbReference type="ARBA" id="ARBA00012437"/>
    </source>
</evidence>
<protein>
    <recommendedName>
        <fullName evidence="4">rhamnogalacturonan endolyase</fullName>
        <ecNumber evidence="4">4.2.2.23</ecNumber>
    </recommendedName>
</protein>
<evidence type="ECO:0000256" key="7">
    <source>
        <dbReference type="ARBA" id="ARBA00023157"/>
    </source>
</evidence>
<dbReference type="InterPro" id="IPR008979">
    <property type="entry name" value="Galactose-bd-like_sf"/>
</dbReference>
<evidence type="ECO:0000256" key="13">
    <source>
        <dbReference type="SAM" id="SignalP"/>
    </source>
</evidence>
<evidence type="ECO:0000256" key="2">
    <source>
        <dbReference type="ARBA" id="ARBA00004613"/>
    </source>
</evidence>
<dbReference type="Gene3D" id="2.60.40.1120">
    <property type="entry name" value="Carboxypeptidase-like, regulatory domain"/>
    <property type="match status" value="1"/>
</dbReference>
<comment type="caution">
    <text evidence="17">The sequence shown here is derived from an EMBL/GenBank/DDBJ whole genome shotgun (WGS) entry which is preliminary data.</text>
</comment>
<dbReference type="GO" id="GO:0102210">
    <property type="term" value="F:rhamnogalacturonan endolyase activity"/>
    <property type="evidence" value="ECO:0007669"/>
    <property type="project" value="UniProtKB-EC"/>
</dbReference>
<keyword evidence="7" id="KW-1015">Disulfide bond</keyword>
<keyword evidence="8" id="KW-0456">Lyase</keyword>
<dbReference type="Gene3D" id="2.70.98.10">
    <property type="match status" value="1"/>
</dbReference>
<sequence length="653" mass="70435">MLWPTIFSSLIAWAGVVQGITVTSSGSSYVVDTASSYNFIVTISSSTCDITSLKFYGTEYQYQSTGSHIASGLGSGTSVSYTTSASGDTVIFACKQDSSSFDLTHYMVFRSGSANIWMGTSVNSEPSVGELRYIFRLTGMTAAYPYGDVSNTAGGTAIEGSDVFTVSGQTRSKFYSSERFIDESVYCATDSGATVHACWLRPNYQATEKSSGGPFFRDISLNYGGDYQSVTYYMNSGHVPTESYRTGFFGPYVFSMTRSGIPSASSVDVSFFENLGLDQYVTTASSRGYIKGTATGVSSSFPIVVHWFNSDYQFWVYASSSGAYTSPPMPAGSYTMRLYQDEFLAASQTVTVPSRSTSTVNIAATAAALVNSRTTIFKLGDYDGQPTGFLNAANQLRMHPSDSRMSNWSPGTVSSTATSSWPMAIFTAVNNGQKISFSLSSAISATATLRIATTLSFAGGRPQATVNSYTCSAPAAPTKIDSRGVTRGAYRGYGEIYECSIPAGNLVSGTNTVTINVISGSSGDTYLSPSVLLLGALLADVLDEAWDTFGALIRSLKQVITMQYIVTDAQHRPFPIRYVDESDMTRRHHHVERGDNGEGFAGLDGRYQGVNSRRHGRAQEELDDVVRRRCSRGLLGPDIRDERVEDARYPGQP</sequence>
<evidence type="ECO:0000256" key="10">
    <source>
        <dbReference type="ARBA" id="ARBA00023316"/>
    </source>
</evidence>
<evidence type="ECO:0000256" key="11">
    <source>
        <dbReference type="ARBA" id="ARBA00023326"/>
    </source>
</evidence>
<dbReference type="Gene3D" id="2.60.120.260">
    <property type="entry name" value="Galactose-binding domain-like"/>
    <property type="match status" value="1"/>
</dbReference>
<dbReference type="VEuPathDB" id="FungiDB:F4678DRAFT_128292"/>
<feature type="region of interest" description="Disordered" evidence="12">
    <location>
        <begin position="591"/>
        <end position="618"/>
    </location>
</feature>
<feature type="domain" description="Rhamnogalacturonan lyase" evidence="15">
    <location>
        <begin position="375"/>
        <end position="529"/>
    </location>
</feature>
<dbReference type="PANTHER" id="PTHR36574">
    <property type="entry name" value="RHAMNOGALACTURONATE LYASE-RELATED"/>
    <property type="match status" value="1"/>
</dbReference>
<evidence type="ECO:0000259" key="14">
    <source>
        <dbReference type="Pfam" id="PF09284"/>
    </source>
</evidence>
<evidence type="ECO:0000256" key="5">
    <source>
        <dbReference type="ARBA" id="ARBA00022525"/>
    </source>
</evidence>
<keyword evidence="6 13" id="KW-0732">Signal</keyword>
<dbReference type="SUPFAM" id="SSF74650">
    <property type="entry name" value="Galactose mutarotase-like"/>
    <property type="match status" value="1"/>
</dbReference>
<evidence type="ECO:0000259" key="16">
    <source>
        <dbReference type="Pfam" id="PF14686"/>
    </source>
</evidence>
<evidence type="ECO:0000313" key="18">
    <source>
        <dbReference type="Proteomes" id="UP001148614"/>
    </source>
</evidence>
<evidence type="ECO:0000256" key="9">
    <source>
        <dbReference type="ARBA" id="ARBA00023277"/>
    </source>
</evidence>
<evidence type="ECO:0000256" key="12">
    <source>
        <dbReference type="SAM" id="MobiDB-lite"/>
    </source>
</evidence>
<dbReference type="InterPro" id="IPR014718">
    <property type="entry name" value="GH-type_carb-bd"/>
</dbReference>
<keyword evidence="18" id="KW-1185">Reference proteome</keyword>
<dbReference type="InterPro" id="IPR016590">
    <property type="entry name" value="Rhamnogalacturonase_B"/>
</dbReference>
<evidence type="ECO:0000256" key="8">
    <source>
        <dbReference type="ARBA" id="ARBA00023239"/>
    </source>
</evidence>
<feature type="domain" description="Rhamnogalacturonan lyase" evidence="16">
    <location>
        <begin position="286"/>
        <end position="359"/>
    </location>
</feature>
<feature type="signal peptide" evidence="13">
    <location>
        <begin position="1"/>
        <end position="19"/>
    </location>
</feature>
<proteinExistence type="inferred from homology"/>
<dbReference type="Proteomes" id="UP001148614">
    <property type="component" value="Unassembled WGS sequence"/>
</dbReference>
<dbReference type="Pfam" id="PF14686">
    <property type="entry name" value="fn3_3"/>
    <property type="match status" value="1"/>
</dbReference>
<name>A0A9W8N8I9_9PEZI</name>